<evidence type="ECO:0000313" key="1">
    <source>
        <dbReference type="EMBL" id="NYI07657.1"/>
    </source>
</evidence>
<reference evidence="1 2" key="1">
    <citation type="submission" date="2020-07" db="EMBL/GenBank/DDBJ databases">
        <title>Sequencing the genomes of 1000 actinobacteria strains.</title>
        <authorList>
            <person name="Klenk H.-P."/>
        </authorList>
    </citation>
    <scope>NUCLEOTIDE SEQUENCE [LARGE SCALE GENOMIC DNA]</scope>
    <source>
        <strain evidence="1 2">DSM 42178</strain>
    </source>
</reference>
<proteinExistence type="predicted"/>
<dbReference type="Proteomes" id="UP000567795">
    <property type="component" value="Unassembled WGS sequence"/>
</dbReference>
<evidence type="ECO:0000313" key="2">
    <source>
        <dbReference type="Proteomes" id="UP000567795"/>
    </source>
</evidence>
<comment type="caution">
    <text evidence="1">The sequence shown here is derived from an EMBL/GenBank/DDBJ whole genome shotgun (WGS) entry which is preliminary data.</text>
</comment>
<dbReference type="AlphaFoldDB" id="A0A853A0K2"/>
<dbReference type="RefSeq" id="WP_179816629.1">
    <property type="nucleotide sequence ID" value="NZ_JACBZD010000002.1"/>
</dbReference>
<gene>
    <name evidence="1" type="ORF">FHU37_004686</name>
</gene>
<keyword evidence="2" id="KW-1185">Reference proteome</keyword>
<dbReference type="SUPFAM" id="SSF48452">
    <property type="entry name" value="TPR-like"/>
    <property type="match status" value="1"/>
</dbReference>
<protein>
    <submittedName>
        <fullName evidence="1">Uncharacterized protein</fullName>
    </submittedName>
</protein>
<sequence>MRQGVKVNASRNIVLAGLMAQHGLSAAQLAQEVNQKAFELYQGHVGTTERHVRRWLSGQVRWPQRRYREALTVLFERPASELGFTAPATRRSSSAADSGVTVPVLPVAPAQREQPVLRREFLVTSSAALAIPPLPTTGRLGMPDIERIRSTAAQLHALDDQLGGAVVVEAGRDLFEHVEGAMRRCVYGSTVQPHLHRVLGEIAASVGWFAYDAGHHATARRWWDTGLRHALLARHPLLQARIWAYMSRQACDLGHGAEAAAIARVAIDVTRRHRDGKLSALLHTRIALANAVQGHSGWSNRALHHAEQAFDRAADTPPPWLAFCTPAELLAQAALCSSTLGDYARAAQLRQHEDAQPRQRFRRNAFGHTTHLAQCLLHSGQAEQAFATADQAREMLPHVHSPRWANRLAAFRDEAVERRLPGADDFAEQYDLTVAAIERART</sequence>
<dbReference type="EMBL" id="JACBZD010000002">
    <property type="protein sequence ID" value="NYI07657.1"/>
    <property type="molecule type" value="Genomic_DNA"/>
</dbReference>
<name>A0A853A0K2_9ACTN</name>
<dbReference type="Gene3D" id="1.25.40.10">
    <property type="entry name" value="Tetratricopeptide repeat domain"/>
    <property type="match status" value="1"/>
</dbReference>
<accession>A0A853A0K2</accession>
<dbReference type="InterPro" id="IPR011990">
    <property type="entry name" value="TPR-like_helical_dom_sf"/>
</dbReference>
<organism evidence="1 2">
    <name type="scientific">Allostreptomyces psammosilenae</name>
    <dbReference type="NCBI Taxonomy" id="1892865"/>
    <lineage>
        <taxon>Bacteria</taxon>
        <taxon>Bacillati</taxon>
        <taxon>Actinomycetota</taxon>
        <taxon>Actinomycetes</taxon>
        <taxon>Kitasatosporales</taxon>
        <taxon>Streptomycetaceae</taxon>
        <taxon>Allostreptomyces</taxon>
    </lineage>
</organism>